<dbReference type="Proteomes" id="UP000785679">
    <property type="component" value="Unassembled WGS sequence"/>
</dbReference>
<dbReference type="AlphaFoldDB" id="A0A8J8NGC5"/>
<sequence>MAGEGVIDDTVWVVKSHFPERIGHSPLRVNKCLLLVRSPIDCIWSFFNMMATQSHTKSIPDELIGKLQEEVWPIFLQDEMRTWLRFHERWTKAPQKVPTHVVRYEDLLSDPYHTLIEVFKFLLNRTDNLEGTLIEARISEICKKDKPEVYKPRSGKINASVKYYSNDQLSEVSQTLCKYLRRFGYFQTAQDDNLTGFLQQPADDTVELKDPQLWIRDFNRNMLSASIKLKVTYTNEKDYLKRVNVLINEPREMEFFKKHVAQGWRPHRPKIREIMGQLDDSSSNKESEDSEL</sequence>
<dbReference type="EMBL" id="RRYP01016939">
    <property type="protein sequence ID" value="TNV74487.1"/>
    <property type="molecule type" value="Genomic_DNA"/>
</dbReference>
<protein>
    <recommendedName>
        <fullName evidence="2">Sulfotransferase domain-containing protein</fullName>
    </recommendedName>
</protein>
<dbReference type="SUPFAM" id="SSF52540">
    <property type="entry name" value="P-loop containing nucleoside triphosphate hydrolases"/>
    <property type="match status" value="1"/>
</dbReference>
<dbReference type="GO" id="GO:0008146">
    <property type="term" value="F:sulfotransferase activity"/>
    <property type="evidence" value="ECO:0007669"/>
    <property type="project" value="InterPro"/>
</dbReference>
<gene>
    <name evidence="3" type="ORF">FGO68_gene9660</name>
</gene>
<reference evidence="3" key="1">
    <citation type="submission" date="2019-06" db="EMBL/GenBank/DDBJ databases">
        <authorList>
            <person name="Zheng W."/>
        </authorList>
    </citation>
    <scope>NUCLEOTIDE SEQUENCE</scope>
    <source>
        <strain evidence="3">QDHG01</strain>
    </source>
</reference>
<comment type="caution">
    <text evidence="3">The sequence shown here is derived from an EMBL/GenBank/DDBJ whole genome shotgun (WGS) entry which is preliminary data.</text>
</comment>
<keyword evidence="4" id="KW-1185">Reference proteome</keyword>
<organism evidence="3 4">
    <name type="scientific">Halteria grandinella</name>
    <dbReference type="NCBI Taxonomy" id="5974"/>
    <lineage>
        <taxon>Eukaryota</taxon>
        <taxon>Sar</taxon>
        <taxon>Alveolata</taxon>
        <taxon>Ciliophora</taxon>
        <taxon>Intramacronucleata</taxon>
        <taxon>Spirotrichea</taxon>
        <taxon>Stichotrichia</taxon>
        <taxon>Sporadotrichida</taxon>
        <taxon>Halteriidae</taxon>
        <taxon>Halteria</taxon>
    </lineage>
</organism>
<dbReference type="OrthoDB" id="5985073at2759"/>
<evidence type="ECO:0000256" key="1">
    <source>
        <dbReference type="ARBA" id="ARBA00010236"/>
    </source>
</evidence>
<evidence type="ECO:0000313" key="3">
    <source>
        <dbReference type="EMBL" id="TNV74487.1"/>
    </source>
</evidence>
<evidence type="ECO:0000259" key="2">
    <source>
        <dbReference type="Pfam" id="PF00685"/>
    </source>
</evidence>
<comment type="similarity">
    <text evidence="1">Belongs to the WSCD family.</text>
</comment>
<name>A0A8J8NGC5_HALGN</name>
<dbReference type="InterPro" id="IPR027417">
    <property type="entry name" value="P-loop_NTPase"/>
</dbReference>
<dbReference type="PANTHER" id="PTHR45964:SF5">
    <property type="entry name" value="WSCD FAMILY MEMBER CG9164"/>
    <property type="match status" value="1"/>
</dbReference>
<proteinExistence type="inferred from homology"/>
<feature type="domain" description="Sulfotransferase" evidence="2">
    <location>
        <begin position="13"/>
        <end position="123"/>
    </location>
</feature>
<dbReference type="InterPro" id="IPR051589">
    <property type="entry name" value="Sialate-O-sulfotransferase"/>
</dbReference>
<dbReference type="InterPro" id="IPR000863">
    <property type="entry name" value="Sulfotransferase_dom"/>
</dbReference>
<dbReference type="Gene3D" id="3.40.50.300">
    <property type="entry name" value="P-loop containing nucleotide triphosphate hydrolases"/>
    <property type="match status" value="1"/>
</dbReference>
<accession>A0A8J8NGC5</accession>
<dbReference type="Pfam" id="PF00685">
    <property type="entry name" value="Sulfotransfer_1"/>
    <property type="match status" value="1"/>
</dbReference>
<evidence type="ECO:0000313" key="4">
    <source>
        <dbReference type="Proteomes" id="UP000785679"/>
    </source>
</evidence>
<dbReference type="PANTHER" id="PTHR45964">
    <property type="entry name" value="WSCD FAMILY MEMBER CG9164"/>
    <property type="match status" value="1"/>
</dbReference>